<name>B0DYA7_LACBS</name>
<dbReference type="RefSeq" id="XP_001888962.1">
    <property type="nucleotide sequence ID" value="XM_001888927.1"/>
</dbReference>
<reference evidence="1 2" key="1">
    <citation type="journal article" date="2008" name="Nature">
        <title>The genome of Laccaria bicolor provides insights into mycorrhizal symbiosis.</title>
        <authorList>
            <person name="Martin F."/>
            <person name="Aerts A."/>
            <person name="Ahren D."/>
            <person name="Brun A."/>
            <person name="Danchin E.G.J."/>
            <person name="Duchaussoy F."/>
            <person name="Gibon J."/>
            <person name="Kohler A."/>
            <person name="Lindquist E."/>
            <person name="Pereda V."/>
            <person name="Salamov A."/>
            <person name="Shapiro H.J."/>
            <person name="Wuyts J."/>
            <person name="Blaudez D."/>
            <person name="Buee M."/>
            <person name="Brokstein P."/>
            <person name="Canbaeck B."/>
            <person name="Cohen D."/>
            <person name="Courty P.E."/>
            <person name="Coutinho P.M."/>
            <person name="Delaruelle C."/>
            <person name="Detter J.C."/>
            <person name="Deveau A."/>
            <person name="DiFazio S."/>
            <person name="Duplessis S."/>
            <person name="Fraissinet-Tachet L."/>
            <person name="Lucic E."/>
            <person name="Frey-Klett P."/>
            <person name="Fourrey C."/>
            <person name="Feussner I."/>
            <person name="Gay G."/>
            <person name="Grimwood J."/>
            <person name="Hoegger P.J."/>
            <person name="Jain P."/>
            <person name="Kilaru S."/>
            <person name="Labbe J."/>
            <person name="Lin Y.C."/>
            <person name="Legue V."/>
            <person name="Le Tacon F."/>
            <person name="Marmeisse R."/>
            <person name="Melayah D."/>
            <person name="Montanini B."/>
            <person name="Muratet M."/>
            <person name="Nehls U."/>
            <person name="Niculita-Hirzel H."/>
            <person name="Oudot-Le Secq M.P."/>
            <person name="Peter M."/>
            <person name="Quesneville H."/>
            <person name="Rajashekar B."/>
            <person name="Reich M."/>
            <person name="Rouhier N."/>
            <person name="Schmutz J."/>
            <person name="Yin T."/>
            <person name="Chalot M."/>
            <person name="Henrissat B."/>
            <person name="Kuees U."/>
            <person name="Lucas S."/>
            <person name="Van de Peer Y."/>
            <person name="Podila G.K."/>
            <person name="Polle A."/>
            <person name="Pukkila P.J."/>
            <person name="Richardson P.M."/>
            <person name="Rouze P."/>
            <person name="Sanders I.R."/>
            <person name="Stajich J.E."/>
            <person name="Tunlid A."/>
            <person name="Tuskan G."/>
            <person name="Grigoriev I.V."/>
        </authorList>
    </citation>
    <scope>NUCLEOTIDE SEQUENCE [LARGE SCALE GENOMIC DNA]</scope>
    <source>
        <strain evidence="2">S238N-H82 / ATCC MYA-4686</strain>
    </source>
</reference>
<dbReference type="OrthoDB" id="2013972at2759"/>
<proteinExistence type="predicted"/>
<accession>B0DYA7</accession>
<dbReference type="Gene3D" id="3.40.50.150">
    <property type="entry name" value="Vaccinia Virus protein VP39"/>
    <property type="match status" value="1"/>
</dbReference>
<dbReference type="GeneID" id="6084566"/>
<evidence type="ECO:0000313" key="1">
    <source>
        <dbReference type="EMBL" id="EDR00403.1"/>
    </source>
</evidence>
<dbReference type="AlphaFoldDB" id="B0DYA7"/>
<dbReference type="KEGG" id="lbc:LACBIDRAFT_314324"/>
<gene>
    <name evidence="1" type="ORF">LACBIDRAFT_314324</name>
</gene>
<dbReference type="HOGENOM" id="CLU_1547870_0_0_1"/>
<dbReference type="SUPFAM" id="SSF53335">
    <property type="entry name" value="S-adenosyl-L-methionine-dependent methyltransferases"/>
    <property type="match status" value="1"/>
</dbReference>
<protein>
    <submittedName>
        <fullName evidence="1">Predicted protein</fullName>
    </submittedName>
</protein>
<dbReference type="EMBL" id="DS547150">
    <property type="protein sequence ID" value="EDR00403.1"/>
    <property type="molecule type" value="Genomic_DNA"/>
</dbReference>
<dbReference type="Proteomes" id="UP000001194">
    <property type="component" value="Unassembled WGS sequence"/>
</dbReference>
<dbReference type="InterPro" id="IPR029063">
    <property type="entry name" value="SAM-dependent_MTases_sf"/>
</dbReference>
<dbReference type="STRING" id="486041.B0DYA7"/>
<organism evidence="2">
    <name type="scientific">Laccaria bicolor (strain S238N-H82 / ATCC MYA-4686)</name>
    <name type="common">Bicoloured deceiver</name>
    <name type="synonym">Laccaria laccata var. bicolor</name>
    <dbReference type="NCBI Taxonomy" id="486041"/>
    <lineage>
        <taxon>Eukaryota</taxon>
        <taxon>Fungi</taxon>
        <taxon>Dikarya</taxon>
        <taxon>Basidiomycota</taxon>
        <taxon>Agaricomycotina</taxon>
        <taxon>Agaricomycetes</taxon>
        <taxon>Agaricomycetidae</taxon>
        <taxon>Agaricales</taxon>
        <taxon>Agaricineae</taxon>
        <taxon>Hydnangiaceae</taxon>
        <taxon>Laccaria</taxon>
    </lineage>
</organism>
<evidence type="ECO:0000313" key="2">
    <source>
        <dbReference type="Proteomes" id="UP000001194"/>
    </source>
</evidence>
<sequence>MPMSMNFESTSNLSGSWCLIGPTFDLGVGVGGDEVAERVSDSIRMAAENAYAMETRGKSRVGSCPLNPFDAVLLDHDRYTGDLLRRLNTTDSPTFYDHGPSPPRQVLDLGCGQGHWVVEAAIKWSRYGTKVTGFDKGQIEFIRGNVLKQLPFDSNTFDLIRMSCLTLCIPTVS</sequence>
<keyword evidence="2" id="KW-1185">Reference proteome</keyword>
<dbReference type="InParanoid" id="B0DYA7"/>
<dbReference type="CDD" id="cd02440">
    <property type="entry name" value="AdoMet_MTases"/>
    <property type="match status" value="1"/>
</dbReference>